<evidence type="ECO:0000256" key="8">
    <source>
        <dbReference type="ARBA" id="ARBA00022763"/>
    </source>
</evidence>
<keyword evidence="7" id="KW-0479">Metal-binding</keyword>
<evidence type="ECO:0000256" key="12">
    <source>
        <dbReference type="ARBA" id="ARBA00023242"/>
    </source>
</evidence>
<dbReference type="Gene3D" id="3.40.50.10190">
    <property type="entry name" value="BRCT domain"/>
    <property type="match status" value="1"/>
</dbReference>
<gene>
    <name evidence="16" type="ORF">HOLleu_38767</name>
</gene>
<evidence type="ECO:0000256" key="11">
    <source>
        <dbReference type="ARBA" id="ARBA00023204"/>
    </source>
</evidence>
<dbReference type="InterPro" id="IPR043502">
    <property type="entry name" value="DNA/RNA_pol_sf"/>
</dbReference>
<feature type="compositionally biased region" description="Basic and acidic residues" evidence="13">
    <location>
        <begin position="1549"/>
        <end position="1563"/>
    </location>
</feature>
<feature type="compositionally biased region" description="Low complexity" evidence="13">
    <location>
        <begin position="1363"/>
        <end position="1372"/>
    </location>
</feature>
<feature type="region of interest" description="Disordered" evidence="13">
    <location>
        <begin position="2310"/>
        <end position="2382"/>
    </location>
</feature>
<proteinExistence type="inferred from homology"/>
<evidence type="ECO:0000313" key="17">
    <source>
        <dbReference type="Proteomes" id="UP001152320"/>
    </source>
</evidence>
<keyword evidence="4" id="KW-0237">DNA synthesis</keyword>
<dbReference type="GO" id="GO:0042276">
    <property type="term" value="P:error-prone translesion synthesis"/>
    <property type="evidence" value="ECO:0007669"/>
    <property type="project" value="TreeGrafter"/>
</dbReference>
<dbReference type="GO" id="GO:0003887">
    <property type="term" value="F:DNA-directed DNA polymerase activity"/>
    <property type="evidence" value="ECO:0007669"/>
    <property type="project" value="InterPro"/>
</dbReference>
<feature type="region of interest" description="Disordered" evidence="13">
    <location>
        <begin position="3050"/>
        <end position="3074"/>
    </location>
</feature>
<dbReference type="FunFam" id="3.30.1490.100:FF:000001">
    <property type="entry name" value="DNA repair protein REV1"/>
    <property type="match status" value="1"/>
</dbReference>
<feature type="region of interest" description="Disordered" evidence="13">
    <location>
        <begin position="1911"/>
        <end position="1942"/>
    </location>
</feature>
<feature type="compositionally biased region" description="Low complexity" evidence="13">
    <location>
        <begin position="1410"/>
        <end position="1426"/>
    </location>
</feature>
<feature type="domain" description="UmuC" evidence="15">
    <location>
        <begin position="2639"/>
        <end position="2896"/>
    </location>
</feature>
<dbReference type="GO" id="GO:0017125">
    <property type="term" value="F:deoxycytidyl transferase activity"/>
    <property type="evidence" value="ECO:0007669"/>
    <property type="project" value="TreeGrafter"/>
</dbReference>
<feature type="region of interest" description="Disordered" evidence="13">
    <location>
        <begin position="1799"/>
        <end position="1835"/>
    </location>
</feature>
<dbReference type="GO" id="GO:0046872">
    <property type="term" value="F:metal ion binding"/>
    <property type="evidence" value="ECO:0007669"/>
    <property type="project" value="UniProtKB-KW"/>
</dbReference>
<feature type="region of interest" description="Disordered" evidence="13">
    <location>
        <begin position="3253"/>
        <end position="3283"/>
    </location>
</feature>
<feature type="compositionally biased region" description="Basic and acidic residues" evidence="13">
    <location>
        <begin position="1353"/>
        <end position="1362"/>
    </location>
</feature>
<dbReference type="CDD" id="cd17719">
    <property type="entry name" value="BRCT_Rev1"/>
    <property type="match status" value="1"/>
</dbReference>
<dbReference type="EMBL" id="JAIZAY010000021">
    <property type="protein sequence ID" value="KAJ8021529.1"/>
    <property type="molecule type" value="Genomic_DNA"/>
</dbReference>
<dbReference type="InterPro" id="IPR053848">
    <property type="entry name" value="IMS_HHH_1"/>
</dbReference>
<feature type="region of interest" description="Disordered" evidence="13">
    <location>
        <begin position="2489"/>
        <end position="2511"/>
    </location>
</feature>
<protein>
    <recommendedName>
        <fullName evidence="3">DNA repair protein REV1</fullName>
    </recommendedName>
</protein>
<dbReference type="Gene3D" id="3.30.70.270">
    <property type="match status" value="6"/>
</dbReference>
<feature type="compositionally biased region" description="Basic and acidic residues" evidence="13">
    <location>
        <begin position="2366"/>
        <end position="2382"/>
    </location>
</feature>
<sequence>MTTNVQQSDVNVSSQKSAVSHKPTNLTTYFKKSDGNVSNQKSTVSSIFKGISIYVNGRTDPPPEKLKRLVLTHGGRYIYYPSKSNITHIIASNSSYTKIRELKNGRAVLPNWITDSVEAGRLLPDAHYLYQASKPSKMPVSGLPSNGLEPQKLNMKNPQKLQQEHGQVVACHFREVNGKGNLQRVACPRPTSTAPSLDGRSISMNPAGGKSQSNHLYSEGDYPVGPFNQQQFNGCYFPKSTDPNFLAIFYSHSRLHHLTTWKAKHKAFVKKLQQNGDRSFPGRKELKKFISTKKVQNETELERDKNVADTTNRKDKAGLDERGQSSKKNDSVIMHIDMDCFFVAVSMLNYPELQGKPVAVAHYAWKSDGNGPRSEAKSGATQHNTGAFRNGSPKRTITKYHPKSTYSNSGGTFQNRGCVTEHSKQRQALHSSIASERENFSSLAEIASCSYEARKAGVKNGMIMKNAKQLCPDLRTIPYDFEGYYRVSRQLYEIVARYTHDIEACSCDELLVDITTVLEDTGATPLEFAQVVREEIYEKTRCTASAGIASSAVLARLCTRVAKPNGAHLLQDGEEVQLLSSVPVRELTGVGGSISKKLQSLGIFTCADLQQLTLNELQKEFGPKTGHILYQHCRGQDDRPLSMERERKYVRRAGTPKEDTKFMGYGVYDNRIRSQTLRQETDDIGTIQRECRNILRQLNAHPEDIRGVGVQISRLKNVSSVVGVTKSLEDMLPKKKDICKRSTSLDSFPSTSKTSANAKSYSLLNFVQPKRKLSLDEDLMKCKSKKMDAALLSKIKSDSKISAVTSSAALVAQKQEKEIAVKKELLSFPDVERAPMFAKGTGKMGLSWKEQSSSQLSQKFGNLLHALKAGQVLSTTGMDNAALLAKEKDKEEVSPKPQSSLPLSQKFDYVTKTTKGGQPSAVVTEQAALIAKGKWKTELPSKMQSLSQFSQERSNFMKPIKVGQNSSATVPEKAALFVGEKAKTKVSSKMQSSSQFSRERSDSVKSIKERQTSSATVPEKAALFAEDKSKIKVSSKMQSSSQFSQEHSNSVKPMKVGQTSSTIVPTKAALIAKEKGKTELSSKMQSSSQFSKEHSNSMKPMKVGQNSSATAPTMAALIAKEKGKTELSSKMQSSSQFSQDHGNSVKPMKVGQTSSTIVPTKAALIAKEKGKTELSSKMQSSSQFSQERSNSVKPMKVGQTSSTIVPTKAALIAKEKGKTELSSKMKSSSQFSQEPSNFMKPMKVGQNSSATVPEKAALFVGEKAKTKVSSKMQSSSQFSRERSDSVKSIKERQTSSATVPEKAALFAEDKSKTKVSSKMQSSSQFSQEHSNSVKPMKVGQTSSTIVPTKAAHIAKEKGKTELSSKMQSSSQFSKEHSNSMKPMKVGQNSSATAPTMAALIAKEKGKTELSSKMQSSSQFSQEHSNSVKPMKVGQTSSTIVPTKAALIAKEKGKTELSSKMQSSSQFSQERSNSVKPMKVGQISSTIVPTKTAKKMQSSSQFSQDRCNSVKPMKVGENSSATVPTTAVHIAKEKGKTELSSKMQSSSQFSKERSNSMKSKKEGQDSSVSFPGKAPFFRNEKGKTELCSEIQSLSQFSQKCSNSVKSVKEAQASCVTFPEKAATFTRDKGKTELCSKMQSSQFLGKVDNSVKAMNAGQSSFSVVSDRASPVSKDFNQSELSLKKEGSSQLSQDGETSMAGVIQASPSVTKTSGCDKDSFEIYSQEQSSQEEDSDVLYSRSGKRFTQIEDPEFLTEFYRHSKYHLMSSWRVEHKSFISKLRSREDRKFPGLEKFKIFMNTKGSGANDKEGTLHNENTASQESSSTLGPSQNASFNHAESESILSEDKSVIMHVDMDCFFVAVSLMRFPELQGAPLAVAHAGAKPMQNMWFDECDRSFLEKKKWKNRSSECVEINHKERVNSPVPKTGEGSEEGQSGASQGQSKSKKMSEWETTYYNSMAEISSCSYEARAAGVEKGMLLADAVTLCPNLLTLPYDFEKYHEVSRLLYETVASFTDDIEAVSCDEMFIDIAKILRDTGAAPMEIAHFIRDEILAKTKCTASVGIGIGESISKKLLAKFEIQSCAELQQLSLKALQKEFGPKTGQIIYQSCRGQAEKPIRMEKERKYVSVDVNFGIRFKNEEEVMDFIYRMADEMHKRLKDLQMAGRKLTIKLKIKRPGIVRNSQDDSRFLGTGAFDSKYRSVTLPQETDDLATIRREFKSIFLSLKVAPEDVRGVGVQLSRLKKVSSLLGVTKSLEELLPKKSDIQKTSPPTSPDKNPSTTKTLGKPKKYSLLNFVQPKRKSSSDEDLAHCKAKKFSGSTSSTDESELESSSSSQGSFCNSRDEDDLKEDTINNASLKTTKVSTQLSSGCDKRKGEGSGERKCDSKESSPLKIAIKDLGKSKFTEVKLSDMLKNLGVCQSKSEKNLDKGNSMEGSEIKIAKPVSKCEAVDRGQSNIAKYMVKSELRVGSSSKIAKNLGTDESMEGGKSGITIDVGKTESSAGSQSKVSASDMGKNALKEETSTKCTSVKNKSVIPSTKYTKTYTEVNDPGFLAQFYQNSKFHHISTWKVEHKTFINDLQKNEEKKFPGKQKLQMFTKKDEPSSPEKEESSTEHSISKTYFGSGRTIFDQVGPERIVWENKSVILHIDMDCFFVSVSLLNYPELRGLPLAVAHTGVKSSQVANIWHEDFERAYFEKKMWKNPATNCIEISCKERVHPYGTVQIEQKGENLGGTPGENGINKPVPLDATYLNSMAEIASCSYEARKAGVENGMLLVEAKSLCPDLRTIPYHFENYHKVSRILYETVASFTNEIEAVSCDEMFVDITKILRDTGAAPMEFAQLVRDEIFARTQCTASVGIASNTLLARLCTRVAKPNGIFLLEDSRVDEFMKSVPVRSLPGIGEAISQKLLMLGVTTCGDMQQLSLTFLQRYFGTRTGHDLYQHCRGKNDQPIKTEREQKLVSSTVNYGIRFKTIRRKGTPQEELKFMGHGICENKTRTISLRQETDDLAIIKRESYALYWQMGAPPRDIRGVGLHITRLKKSSSASSKSLIDMLPKKSDLVKSPSSSPPKSPTLKLNSVKSPSNFSPISTFFNKKRKEETRFFFPDDDDDDDVFRDEKYGCSPSEKKGTSSSPIHSSPDKPLFSPKPITMFGSSPTKRDREDSDTSSNSPLNSPFNLDPEVLSSLPPDILREVLEEERLKMKKTQNIVEKLGKVEDLPSFSKIDPSCLDALPKEIQGELFTAYRRKAALASMKTPEKRISSFQTQLSPTKAAKRKRSVSKERPKKVEYEKPSWQRNILEALNISSQSLSSIKVKKASQDDVEDNIEKVLKKEI</sequence>
<feature type="region of interest" description="Disordered" evidence="13">
    <location>
        <begin position="1404"/>
        <end position="1437"/>
    </location>
</feature>
<evidence type="ECO:0000256" key="9">
    <source>
        <dbReference type="ARBA" id="ARBA00022842"/>
    </source>
</evidence>
<feature type="compositionally biased region" description="Low complexity" evidence="13">
    <location>
        <begin position="987"/>
        <end position="996"/>
    </location>
</feature>
<feature type="region of interest" description="Disordered" evidence="13">
    <location>
        <begin position="2256"/>
        <end position="2285"/>
    </location>
</feature>
<keyword evidence="6" id="KW-0548">Nucleotidyltransferase</keyword>
<feature type="compositionally biased region" description="Low complexity" evidence="13">
    <location>
        <begin position="1539"/>
        <end position="1548"/>
    </location>
</feature>
<feature type="region of interest" description="Disordered" evidence="13">
    <location>
        <begin position="987"/>
        <end position="1019"/>
    </location>
</feature>
<dbReference type="InterPro" id="IPR043128">
    <property type="entry name" value="Rev_trsase/Diguanyl_cyclase"/>
</dbReference>
<dbReference type="InterPro" id="IPR036775">
    <property type="entry name" value="DNA_pol_Y-fam_lit_finger_sf"/>
</dbReference>
<feature type="region of interest" description="Disordered" evidence="13">
    <location>
        <begin position="1673"/>
        <end position="1710"/>
    </location>
</feature>
<dbReference type="PANTHER" id="PTHR45990">
    <property type="entry name" value="DNA REPAIR PROTEIN REV1"/>
    <property type="match status" value="1"/>
</dbReference>
<dbReference type="Pfam" id="PF21999">
    <property type="entry name" value="IMS_HHH_1"/>
    <property type="match status" value="2"/>
</dbReference>
<feature type="compositionally biased region" description="Basic and acidic residues" evidence="13">
    <location>
        <begin position="3109"/>
        <end position="3122"/>
    </location>
</feature>
<comment type="subcellular location">
    <subcellularLocation>
        <location evidence="1">Nucleus</location>
    </subcellularLocation>
</comment>
<keyword evidence="8" id="KW-0227">DNA damage</keyword>
<dbReference type="Proteomes" id="UP001152320">
    <property type="component" value="Chromosome 21"/>
</dbReference>
<keyword evidence="10" id="KW-0238">DNA-binding</keyword>
<feature type="compositionally biased region" description="Low complexity" evidence="13">
    <location>
        <begin position="2313"/>
        <end position="2333"/>
    </location>
</feature>
<comment type="caution">
    <text evidence="16">The sequence shown here is derived from an EMBL/GenBank/DDBJ whole genome shotgun (WGS) entry which is preliminary data.</text>
</comment>
<evidence type="ECO:0000256" key="2">
    <source>
        <dbReference type="ARBA" id="ARBA00010945"/>
    </source>
</evidence>
<dbReference type="Pfam" id="PF11799">
    <property type="entry name" value="IMS_C"/>
    <property type="match status" value="1"/>
</dbReference>
<evidence type="ECO:0000256" key="10">
    <source>
        <dbReference type="ARBA" id="ARBA00023125"/>
    </source>
</evidence>
<feature type="region of interest" description="Disordered" evidence="13">
    <location>
        <begin position="2585"/>
        <end position="2611"/>
    </location>
</feature>
<reference evidence="16" key="1">
    <citation type="submission" date="2021-10" db="EMBL/GenBank/DDBJ databases">
        <title>Tropical sea cucumber genome reveals ecological adaptation and Cuvierian tubules defense mechanism.</title>
        <authorList>
            <person name="Chen T."/>
        </authorList>
    </citation>
    <scope>NUCLEOTIDE SEQUENCE</scope>
    <source>
        <strain evidence="16">Nanhai2018</strain>
        <tissue evidence="16">Muscle</tissue>
    </source>
</reference>
<feature type="region of interest" description="Disordered" evidence="13">
    <location>
        <begin position="1122"/>
        <end position="1155"/>
    </location>
</feature>
<feature type="compositionally biased region" description="Polar residues" evidence="13">
    <location>
        <begin position="2262"/>
        <end position="2279"/>
    </location>
</feature>
<keyword evidence="9" id="KW-0460">Magnesium</keyword>
<evidence type="ECO:0000313" key="16">
    <source>
        <dbReference type="EMBL" id="KAJ8021529.1"/>
    </source>
</evidence>
<keyword evidence="5" id="KW-0808">Transferase</keyword>
<feature type="region of interest" description="Disordered" evidence="13">
    <location>
        <begin position="3108"/>
        <end position="3177"/>
    </location>
</feature>
<feature type="compositionally biased region" description="Low complexity" evidence="13">
    <location>
        <begin position="1224"/>
        <end position="1233"/>
    </location>
</feature>
<feature type="compositionally biased region" description="Polar residues" evidence="13">
    <location>
        <begin position="2348"/>
        <end position="2364"/>
    </location>
</feature>
<feature type="compositionally biased region" description="Low complexity" evidence="13">
    <location>
        <begin position="1457"/>
        <end position="1473"/>
    </location>
</feature>
<dbReference type="Gene3D" id="3.40.1170.60">
    <property type="match status" value="3"/>
</dbReference>
<evidence type="ECO:0000256" key="6">
    <source>
        <dbReference type="ARBA" id="ARBA00022695"/>
    </source>
</evidence>
<feature type="domain" description="UmuC" evidence="15">
    <location>
        <begin position="1847"/>
        <end position="2068"/>
    </location>
</feature>
<feature type="domain" description="UmuC" evidence="15">
    <location>
        <begin position="333"/>
        <end position="591"/>
    </location>
</feature>
<feature type="compositionally biased region" description="Low complexity" evidence="13">
    <location>
        <begin position="1128"/>
        <end position="1139"/>
    </location>
</feature>
<dbReference type="Gene3D" id="6.10.250.1630">
    <property type="match status" value="1"/>
</dbReference>
<feature type="compositionally biased region" description="Low complexity" evidence="13">
    <location>
        <begin position="1081"/>
        <end position="1090"/>
    </location>
</feature>
<dbReference type="GO" id="GO:0003684">
    <property type="term" value="F:damaged DNA binding"/>
    <property type="evidence" value="ECO:0007669"/>
    <property type="project" value="InterPro"/>
</dbReference>
<feature type="region of interest" description="Disordered" evidence="13">
    <location>
        <begin position="1168"/>
        <end position="1203"/>
    </location>
</feature>
<evidence type="ECO:0000256" key="5">
    <source>
        <dbReference type="ARBA" id="ARBA00022679"/>
    </source>
</evidence>
<feature type="region of interest" description="Disordered" evidence="13">
    <location>
        <begin position="1450"/>
        <end position="1576"/>
    </location>
</feature>
<feature type="domain" description="BRCT" evidence="14">
    <location>
        <begin position="43"/>
        <end position="130"/>
    </location>
</feature>
<evidence type="ECO:0000256" key="4">
    <source>
        <dbReference type="ARBA" id="ARBA00022634"/>
    </source>
</evidence>
<feature type="compositionally biased region" description="Basic and acidic residues" evidence="13">
    <location>
        <begin position="997"/>
        <end position="1011"/>
    </location>
</feature>
<feature type="region of interest" description="Disordered" evidence="13">
    <location>
        <begin position="1215"/>
        <end position="1249"/>
    </location>
</feature>
<feature type="compositionally biased region" description="Basic and acidic residues" evidence="13">
    <location>
        <begin position="1529"/>
        <end position="1538"/>
    </location>
</feature>
<dbReference type="Pfam" id="PF16589">
    <property type="entry name" value="BRCT_2"/>
    <property type="match status" value="1"/>
</dbReference>
<feature type="compositionally biased region" description="Low complexity" evidence="13">
    <location>
        <begin position="3160"/>
        <end position="3171"/>
    </location>
</feature>
<feature type="region of interest" description="Disordered" evidence="13">
    <location>
        <begin position="296"/>
        <end position="327"/>
    </location>
</feature>
<dbReference type="SUPFAM" id="SSF52113">
    <property type="entry name" value="BRCT domain"/>
    <property type="match status" value="1"/>
</dbReference>
<dbReference type="GO" id="GO:0006281">
    <property type="term" value="P:DNA repair"/>
    <property type="evidence" value="ECO:0007669"/>
    <property type="project" value="UniProtKB-KW"/>
</dbReference>
<feature type="compositionally biased region" description="Low complexity" evidence="13">
    <location>
        <begin position="1038"/>
        <end position="1050"/>
    </location>
</feature>
<feature type="compositionally biased region" description="Low complexity" evidence="13">
    <location>
        <begin position="1269"/>
        <end position="1278"/>
    </location>
</feature>
<dbReference type="SUPFAM" id="SSF100879">
    <property type="entry name" value="Lesion bypass DNA polymerase (Y-family), little finger domain"/>
    <property type="match status" value="1"/>
</dbReference>
<dbReference type="Pfam" id="PF00817">
    <property type="entry name" value="IMS"/>
    <property type="match status" value="3"/>
</dbReference>
<comment type="similarity">
    <text evidence="2">Belongs to the DNA polymerase type-Y family.</text>
</comment>
<feature type="region of interest" description="Disordered" evidence="13">
    <location>
        <begin position="1263"/>
        <end position="1392"/>
    </location>
</feature>
<dbReference type="PROSITE" id="PS50173">
    <property type="entry name" value="UMUC"/>
    <property type="match status" value="3"/>
</dbReference>
<evidence type="ECO:0000256" key="7">
    <source>
        <dbReference type="ARBA" id="ARBA00022723"/>
    </source>
</evidence>
<dbReference type="Gene3D" id="3.30.1490.100">
    <property type="entry name" value="DNA polymerase, Y-family, little finger domain"/>
    <property type="match status" value="3"/>
</dbReference>
<dbReference type="InterPro" id="IPR001126">
    <property type="entry name" value="UmuC"/>
</dbReference>
<feature type="compositionally biased region" description="Polar residues" evidence="13">
    <location>
        <begin position="1481"/>
        <end position="1506"/>
    </location>
</feature>
<dbReference type="SMART" id="SM00292">
    <property type="entry name" value="BRCT"/>
    <property type="match status" value="1"/>
</dbReference>
<feature type="compositionally biased region" description="Low complexity" evidence="13">
    <location>
        <begin position="2495"/>
        <end position="2506"/>
    </location>
</feature>
<feature type="region of interest" description="Disordered" evidence="13">
    <location>
        <begin position="1038"/>
        <end position="1060"/>
    </location>
</feature>
<feature type="region of interest" description="Disordered" evidence="13">
    <location>
        <begin position="183"/>
        <end position="221"/>
    </location>
</feature>
<feature type="compositionally biased region" description="Polar residues" evidence="13">
    <location>
        <begin position="1810"/>
        <end position="1833"/>
    </location>
</feature>
<dbReference type="PANTHER" id="PTHR45990:SF1">
    <property type="entry name" value="DNA REPAIR PROTEIN REV1"/>
    <property type="match status" value="1"/>
</dbReference>
<feature type="region of interest" description="Disordered" evidence="13">
    <location>
        <begin position="1076"/>
        <end position="1110"/>
    </location>
</feature>
<feature type="compositionally biased region" description="Low complexity" evidence="13">
    <location>
        <begin position="1175"/>
        <end position="1191"/>
    </location>
</feature>
<keyword evidence="11" id="KW-0234">DNA repair</keyword>
<evidence type="ECO:0000259" key="14">
    <source>
        <dbReference type="PROSITE" id="PS50172"/>
    </source>
</evidence>
<dbReference type="GO" id="GO:0070987">
    <property type="term" value="P:error-free translesion synthesis"/>
    <property type="evidence" value="ECO:0007669"/>
    <property type="project" value="TreeGrafter"/>
</dbReference>
<dbReference type="SUPFAM" id="SSF56672">
    <property type="entry name" value="DNA/RNA polymerases"/>
    <property type="match status" value="3"/>
</dbReference>
<evidence type="ECO:0000259" key="15">
    <source>
        <dbReference type="PROSITE" id="PS50173"/>
    </source>
</evidence>
<dbReference type="InterPro" id="IPR036420">
    <property type="entry name" value="BRCT_dom_sf"/>
</dbReference>
<dbReference type="PROSITE" id="PS50172">
    <property type="entry name" value="BRCT"/>
    <property type="match status" value="1"/>
</dbReference>
<feature type="compositionally biased region" description="Low complexity" evidence="13">
    <location>
        <begin position="1929"/>
        <end position="1939"/>
    </location>
</feature>
<organism evidence="16 17">
    <name type="scientific">Holothuria leucospilota</name>
    <name type="common">Black long sea cucumber</name>
    <name type="synonym">Mertensiothuria leucospilota</name>
    <dbReference type="NCBI Taxonomy" id="206669"/>
    <lineage>
        <taxon>Eukaryota</taxon>
        <taxon>Metazoa</taxon>
        <taxon>Echinodermata</taxon>
        <taxon>Eleutherozoa</taxon>
        <taxon>Echinozoa</taxon>
        <taxon>Holothuroidea</taxon>
        <taxon>Aspidochirotacea</taxon>
        <taxon>Aspidochirotida</taxon>
        <taxon>Holothuriidae</taxon>
        <taxon>Holothuria</taxon>
    </lineage>
</organism>
<name>A0A9Q1BDT2_HOLLE</name>
<accession>A0A9Q1BDT2</accession>
<evidence type="ECO:0000256" key="1">
    <source>
        <dbReference type="ARBA" id="ARBA00004123"/>
    </source>
</evidence>
<feature type="compositionally biased region" description="Basic and acidic residues" evidence="13">
    <location>
        <begin position="1279"/>
        <end position="1293"/>
    </location>
</feature>
<feature type="compositionally biased region" description="Basic and acidic residues" evidence="13">
    <location>
        <begin position="2592"/>
        <end position="2611"/>
    </location>
</feature>
<dbReference type="Gene3D" id="6.10.250.1490">
    <property type="match status" value="2"/>
</dbReference>
<feature type="compositionally biased region" description="Basic and acidic residues" evidence="13">
    <location>
        <begin position="3272"/>
        <end position="3283"/>
    </location>
</feature>
<dbReference type="InterPro" id="IPR001357">
    <property type="entry name" value="BRCT_dom"/>
</dbReference>
<evidence type="ECO:0000256" key="3">
    <source>
        <dbReference type="ARBA" id="ARBA00020399"/>
    </source>
</evidence>
<dbReference type="Gene3D" id="1.10.150.20">
    <property type="entry name" value="5' to 3' exonuclease, C-terminal subdomain"/>
    <property type="match status" value="3"/>
</dbReference>
<feature type="compositionally biased region" description="Low complexity" evidence="13">
    <location>
        <begin position="1314"/>
        <end position="1332"/>
    </location>
</feature>
<evidence type="ECO:0000256" key="13">
    <source>
        <dbReference type="SAM" id="MobiDB-lite"/>
    </source>
</evidence>
<dbReference type="OrthoDB" id="427711at2759"/>
<dbReference type="GO" id="GO:0005634">
    <property type="term" value="C:nucleus"/>
    <property type="evidence" value="ECO:0007669"/>
    <property type="project" value="UniProtKB-SubCell"/>
</dbReference>
<dbReference type="InterPro" id="IPR017961">
    <property type="entry name" value="DNA_pol_Y-fam_little_finger"/>
</dbReference>
<feature type="region of interest" description="Disordered" evidence="13">
    <location>
        <begin position="369"/>
        <end position="412"/>
    </location>
</feature>
<keyword evidence="17" id="KW-1185">Reference proteome</keyword>
<keyword evidence="12" id="KW-0539">Nucleus</keyword>